<name>A0A3S4BK09_9PEZI</name>
<evidence type="ECO:0000256" key="1">
    <source>
        <dbReference type="SAM" id="MobiDB-lite"/>
    </source>
</evidence>
<evidence type="ECO:0000313" key="3">
    <source>
        <dbReference type="Proteomes" id="UP000289323"/>
    </source>
</evidence>
<organism evidence="2 3">
    <name type="scientific">Thermothielavioides terrestris</name>
    <dbReference type="NCBI Taxonomy" id="2587410"/>
    <lineage>
        <taxon>Eukaryota</taxon>
        <taxon>Fungi</taxon>
        <taxon>Dikarya</taxon>
        <taxon>Ascomycota</taxon>
        <taxon>Pezizomycotina</taxon>
        <taxon>Sordariomycetes</taxon>
        <taxon>Sordariomycetidae</taxon>
        <taxon>Sordariales</taxon>
        <taxon>Chaetomiaceae</taxon>
        <taxon>Thermothielavioides</taxon>
    </lineage>
</organism>
<reference evidence="2 3" key="1">
    <citation type="submission" date="2018-04" db="EMBL/GenBank/DDBJ databases">
        <authorList>
            <person name="Huttner S."/>
            <person name="Dainat J."/>
        </authorList>
    </citation>
    <scope>NUCLEOTIDE SEQUENCE [LARGE SCALE GENOMIC DNA]</scope>
</reference>
<feature type="region of interest" description="Disordered" evidence="1">
    <location>
        <begin position="74"/>
        <end position="127"/>
    </location>
</feature>
<proteinExistence type="predicted"/>
<evidence type="ECO:0000313" key="2">
    <source>
        <dbReference type="EMBL" id="SPQ22261.1"/>
    </source>
</evidence>
<feature type="compositionally biased region" description="Polar residues" evidence="1">
    <location>
        <begin position="101"/>
        <end position="110"/>
    </location>
</feature>
<sequence>MARRRCRCASSSLTFHSSAASRSPRSARRWSGRSRLSVGGSRPFSTAVISFRLAANVVSPYVLPAFSTRLPARQISSPPGAARSAPVHVPLSDRPAGAPSAPNTSTCTSSPRPPKTPLERNSTAALAPVPSLTTCMVPTGSTYFSPMTTLRRKTVANSSEPSGRRRQTRTRPSVVSSALLPQNFCVGAGACANDHSALSACMASRTGRCDTFSTSSRKPPGTSASERTSSNVSPSSGLNGLRTARSLARPLLNCETAKAATRRSRCSGWLCFAAASSSCAYSSCSAMRCSSEIGSLADTGIEMVLRSLPTFLRTNAIRLGGATLAGGMVLRRAMTSEMGSGVSDFGFGGNRLPTPSPVCGTSSSSTDEMDDDSWIETSSASEAGVSSSLWWSISMSWFCDRSESPASASKNSSTVDAVDSMLFLGTAGVCVDIRLRLLLLRRAENSTTTESRSFNRAAQLS</sequence>
<gene>
    <name evidence="2" type="ORF">TT172_LOCUS4680</name>
</gene>
<dbReference type="Proteomes" id="UP000289323">
    <property type="component" value="Unassembled WGS sequence"/>
</dbReference>
<protein>
    <submittedName>
        <fullName evidence="2">21badb70-83ea-4f5e-99ab-2929c25861e6</fullName>
    </submittedName>
</protein>
<dbReference type="EMBL" id="OUUZ01000008">
    <property type="protein sequence ID" value="SPQ22261.1"/>
    <property type="molecule type" value="Genomic_DNA"/>
</dbReference>
<feature type="region of interest" description="Disordered" evidence="1">
    <location>
        <begin position="209"/>
        <end position="240"/>
    </location>
</feature>
<accession>A0A3S4BK09</accession>
<feature type="region of interest" description="Disordered" evidence="1">
    <location>
        <begin position="17"/>
        <end position="40"/>
    </location>
</feature>
<dbReference type="AlphaFoldDB" id="A0A3S4BK09"/>
<feature type="region of interest" description="Disordered" evidence="1">
    <location>
        <begin position="146"/>
        <end position="174"/>
    </location>
</feature>
<feature type="compositionally biased region" description="Polar residues" evidence="1">
    <location>
        <begin position="211"/>
        <end position="238"/>
    </location>
</feature>